<dbReference type="PANTHER" id="PTHR47338:SF29">
    <property type="entry name" value="ZN(2)-C6 FUNGAL-TYPE DOMAIN-CONTAINING PROTEIN"/>
    <property type="match status" value="1"/>
</dbReference>
<keyword evidence="2" id="KW-0479">Metal-binding</keyword>
<evidence type="ECO:0000259" key="6">
    <source>
        <dbReference type="PROSITE" id="PS50048"/>
    </source>
</evidence>
<dbReference type="Gene3D" id="4.10.240.10">
    <property type="entry name" value="Zn(2)-C6 fungal-type DNA-binding domain"/>
    <property type="match status" value="2"/>
</dbReference>
<feature type="domain" description="Zn(2)-C6 fungal-type" evidence="6">
    <location>
        <begin position="53"/>
        <end position="83"/>
    </location>
</feature>
<comment type="subcellular location">
    <subcellularLocation>
        <location evidence="1">Nucleus</location>
    </subcellularLocation>
</comment>
<dbReference type="Proteomes" id="UP000054007">
    <property type="component" value="Unassembled WGS sequence"/>
</dbReference>
<organism evidence="7 8">
    <name type="scientific">Cylindrobasidium torrendii FP15055 ss-10</name>
    <dbReference type="NCBI Taxonomy" id="1314674"/>
    <lineage>
        <taxon>Eukaryota</taxon>
        <taxon>Fungi</taxon>
        <taxon>Dikarya</taxon>
        <taxon>Basidiomycota</taxon>
        <taxon>Agaricomycotina</taxon>
        <taxon>Agaricomycetes</taxon>
        <taxon>Agaricomycetidae</taxon>
        <taxon>Agaricales</taxon>
        <taxon>Marasmiineae</taxon>
        <taxon>Physalacriaceae</taxon>
        <taxon>Cylindrobasidium</taxon>
    </lineage>
</organism>
<sequence>MAARICDPCRKRRIRCDGIQPTCKSCARSRKSISCTWADLELDGERLLRKGAACIPCRSKKRKCDAQQPICGTCSLGKARCHYDFNSQLEPDAEAKHALRLRIRQLQQQLGGLQEFHDAPSSIARGPILREEPQYDFTRARMIFRKHRTQVGICMTSDKVDLLLEGDMSNPGAHIVLRYATQLWGCRFHAENDATAMTIEMDTLQQTLRLLGEHKERMDITTVLQVHSILAVYLFIKGHISKGRERLLYAAEILLKHQNKLANIALMRAREPGGIFVTLRSDEEVGSLCHIIYIDLSQSLLFDLPLLLRLDNLDALLVLPDVYKFLGMESFCLAARTLSASYFIEARDLLHSWEETDCCVDFSKALVNKLVGLVERLELHLSIITARARSDTLSADARHNQLALFIAESMALASLVDIHARFSPVLNGSTQSAVTGAIRIVGITKHLRDNNFVFLDALITKAWSSALRVLKNPAFSTQMSTVDTQGMVELIMGIARRMEAMMPHVRMPTDM</sequence>
<dbReference type="SMART" id="SM00066">
    <property type="entry name" value="GAL4"/>
    <property type="match status" value="2"/>
</dbReference>
<dbReference type="SUPFAM" id="SSF57701">
    <property type="entry name" value="Zn2/Cys6 DNA-binding domain"/>
    <property type="match status" value="2"/>
</dbReference>
<dbReference type="PROSITE" id="PS50048">
    <property type="entry name" value="ZN2_CY6_FUNGAL_2"/>
    <property type="match status" value="2"/>
</dbReference>
<reference evidence="7 8" key="1">
    <citation type="journal article" date="2015" name="Fungal Genet. Biol.">
        <title>Evolution of novel wood decay mechanisms in Agaricales revealed by the genome sequences of Fistulina hepatica and Cylindrobasidium torrendii.</title>
        <authorList>
            <person name="Floudas D."/>
            <person name="Held B.W."/>
            <person name="Riley R."/>
            <person name="Nagy L.G."/>
            <person name="Koehler G."/>
            <person name="Ransdell A.S."/>
            <person name="Younus H."/>
            <person name="Chow J."/>
            <person name="Chiniquy J."/>
            <person name="Lipzen A."/>
            <person name="Tritt A."/>
            <person name="Sun H."/>
            <person name="Haridas S."/>
            <person name="LaButti K."/>
            <person name="Ohm R.A."/>
            <person name="Kues U."/>
            <person name="Blanchette R.A."/>
            <person name="Grigoriev I.V."/>
            <person name="Minto R.E."/>
            <person name="Hibbett D.S."/>
        </authorList>
    </citation>
    <scope>NUCLEOTIDE SEQUENCE [LARGE SCALE GENOMIC DNA]</scope>
    <source>
        <strain evidence="7 8">FP15055 ss-10</strain>
    </source>
</reference>
<evidence type="ECO:0000256" key="4">
    <source>
        <dbReference type="ARBA" id="ARBA00023163"/>
    </source>
</evidence>
<keyword evidence="5" id="KW-0539">Nucleus</keyword>
<dbReference type="EMBL" id="KN880885">
    <property type="protein sequence ID" value="KIY61714.1"/>
    <property type="molecule type" value="Genomic_DNA"/>
</dbReference>
<dbReference type="PANTHER" id="PTHR47338">
    <property type="entry name" value="ZN(II)2CYS6 TRANSCRIPTION FACTOR (EUROFUNG)-RELATED"/>
    <property type="match status" value="1"/>
</dbReference>
<evidence type="ECO:0000256" key="5">
    <source>
        <dbReference type="ARBA" id="ARBA00023242"/>
    </source>
</evidence>
<dbReference type="InterPro" id="IPR036864">
    <property type="entry name" value="Zn2-C6_fun-type_DNA-bd_sf"/>
</dbReference>
<dbReference type="GO" id="GO:0000981">
    <property type="term" value="F:DNA-binding transcription factor activity, RNA polymerase II-specific"/>
    <property type="evidence" value="ECO:0007669"/>
    <property type="project" value="InterPro"/>
</dbReference>
<evidence type="ECO:0000313" key="7">
    <source>
        <dbReference type="EMBL" id="KIY61714.1"/>
    </source>
</evidence>
<feature type="domain" description="Zn(2)-C6 fungal-type" evidence="6">
    <location>
        <begin position="5"/>
        <end position="37"/>
    </location>
</feature>
<dbReference type="InterPro" id="IPR001138">
    <property type="entry name" value="Zn2Cys6_DnaBD"/>
</dbReference>
<protein>
    <recommendedName>
        <fullName evidence="6">Zn(2)-C6 fungal-type domain-containing protein</fullName>
    </recommendedName>
</protein>
<dbReference type="PROSITE" id="PS00463">
    <property type="entry name" value="ZN2_CY6_FUNGAL_1"/>
    <property type="match status" value="1"/>
</dbReference>
<dbReference type="CDD" id="cd00067">
    <property type="entry name" value="GAL4"/>
    <property type="match status" value="2"/>
</dbReference>
<gene>
    <name evidence="7" type="ORF">CYLTODRAFT_207763</name>
</gene>
<accession>A0A0D7AV54</accession>
<name>A0A0D7AV54_9AGAR</name>
<dbReference type="GO" id="GO:0008270">
    <property type="term" value="F:zinc ion binding"/>
    <property type="evidence" value="ECO:0007669"/>
    <property type="project" value="InterPro"/>
</dbReference>
<evidence type="ECO:0000256" key="1">
    <source>
        <dbReference type="ARBA" id="ARBA00004123"/>
    </source>
</evidence>
<dbReference type="InterPro" id="IPR050815">
    <property type="entry name" value="TF_fung"/>
</dbReference>
<evidence type="ECO:0000313" key="8">
    <source>
        <dbReference type="Proteomes" id="UP000054007"/>
    </source>
</evidence>
<dbReference type="GO" id="GO:0005634">
    <property type="term" value="C:nucleus"/>
    <property type="evidence" value="ECO:0007669"/>
    <property type="project" value="UniProtKB-SubCell"/>
</dbReference>
<keyword evidence="3" id="KW-0805">Transcription regulation</keyword>
<dbReference type="Pfam" id="PF00172">
    <property type="entry name" value="Zn_clus"/>
    <property type="match status" value="2"/>
</dbReference>
<keyword evidence="8" id="KW-1185">Reference proteome</keyword>
<dbReference type="OrthoDB" id="2017365at2759"/>
<dbReference type="STRING" id="1314674.A0A0D7AV54"/>
<dbReference type="AlphaFoldDB" id="A0A0D7AV54"/>
<evidence type="ECO:0000256" key="3">
    <source>
        <dbReference type="ARBA" id="ARBA00023015"/>
    </source>
</evidence>
<proteinExistence type="predicted"/>
<evidence type="ECO:0000256" key="2">
    <source>
        <dbReference type="ARBA" id="ARBA00022723"/>
    </source>
</evidence>
<keyword evidence="4" id="KW-0804">Transcription</keyword>